<dbReference type="RefSeq" id="WP_184652505.1">
    <property type="nucleotide sequence ID" value="NZ_JACHFR010000002.1"/>
</dbReference>
<dbReference type="AlphaFoldDB" id="A0A840SE90"/>
<dbReference type="EMBL" id="JACHFR010000002">
    <property type="protein sequence ID" value="MBB5219075.1"/>
    <property type="molecule type" value="Genomic_DNA"/>
</dbReference>
<feature type="signal peptide" evidence="1">
    <location>
        <begin position="1"/>
        <end position="20"/>
    </location>
</feature>
<reference evidence="3 5" key="1">
    <citation type="submission" date="2018-08" db="EMBL/GenBank/DDBJ databases">
        <title>The first complete genome of Treponema rectale (CHPAT), a commensal spirochete of the bovine rectum.</title>
        <authorList>
            <person name="Staton G.J."/>
            <person name="Clegg S.R."/>
            <person name="Carter S.D."/>
            <person name="Radford A.D."/>
            <person name="Darby A."/>
            <person name="Hall N."/>
            <person name="Birtles R.J."/>
            <person name="Evans N.J."/>
        </authorList>
    </citation>
    <scope>NUCLEOTIDE SEQUENCE [LARGE SCALE GENOMIC DNA]</scope>
    <source>
        <strain evidence="3 5">CHPA</strain>
    </source>
</reference>
<proteinExistence type="predicted"/>
<keyword evidence="4" id="KW-1185">Reference proteome</keyword>
<reference evidence="2 4" key="2">
    <citation type="submission" date="2020-08" db="EMBL/GenBank/DDBJ databases">
        <title>Genomic Encyclopedia of Type Strains, Phase IV (KMG-IV): sequencing the most valuable type-strain genomes for metagenomic binning, comparative biology and taxonomic classification.</title>
        <authorList>
            <person name="Goeker M."/>
        </authorList>
    </citation>
    <scope>NUCLEOTIDE SEQUENCE [LARGE SCALE GENOMIC DNA]</scope>
    <source>
        <strain evidence="2 4">DSM 103679</strain>
    </source>
</reference>
<organism evidence="2 4">
    <name type="scientific">Treponema rectale</name>
    <dbReference type="NCBI Taxonomy" id="744512"/>
    <lineage>
        <taxon>Bacteria</taxon>
        <taxon>Pseudomonadati</taxon>
        <taxon>Spirochaetota</taxon>
        <taxon>Spirochaetia</taxon>
        <taxon>Spirochaetales</taxon>
        <taxon>Treponemataceae</taxon>
        <taxon>Treponema</taxon>
    </lineage>
</organism>
<accession>A0A840SE90</accession>
<dbReference type="Proteomes" id="UP000578697">
    <property type="component" value="Unassembled WGS sequence"/>
</dbReference>
<keyword evidence="1" id="KW-0732">Signal</keyword>
<evidence type="ECO:0008006" key="6">
    <source>
        <dbReference type="Google" id="ProtNLM"/>
    </source>
</evidence>
<feature type="chain" id="PRO_5036240803" description="Outer membrane protein beta-barrel domain-containing protein" evidence="1">
    <location>
        <begin position="21"/>
        <end position="207"/>
    </location>
</feature>
<evidence type="ECO:0000313" key="2">
    <source>
        <dbReference type="EMBL" id="MBB5219075.1"/>
    </source>
</evidence>
<evidence type="ECO:0000313" key="3">
    <source>
        <dbReference type="EMBL" id="QOS41020.1"/>
    </source>
</evidence>
<dbReference type="KEGG" id="trc:DYE49_11410"/>
<evidence type="ECO:0000313" key="4">
    <source>
        <dbReference type="Proteomes" id="UP000578697"/>
    </source>
</evidence>
<evidence type="ECO:0000256" key="1">
    <source>
        <dbReference type="SAM" id="SignalP"/>
    </source>
</evidence>
<gene>
    <name evidence="3" type="ORF">DYE49_11410</name>
    <name evidence="2" type="ORF">HNP77_001444</name>
</gene>
<protein>
    <recommendedName>
        <fullName evidence="6">Outer membrane protein beta-barrel domain-containing protein</fullName>
    </recommendedName>
</protein>
<dbReference type="EMBL" id="CP031517">
    <property type="protein sequence ID" value="QOS41020.1"/>
    <property type="molecule type" value="Genomic_DNA"/>
</dbReference>
<name>A0A840SE90_9SPIR</name>
<dbReference type="Proteomes" id="UP000593591">
    <property type="component" value="Chromosome"/>
</dbReference>
<evidence type="ECO:0000313" key="5">
    <source>
        <dbReference type="Proteomes" id="UP000593591"/>
    </source>
</evidence>
<sequence>MKKIISMVAAALISVTAAFAENTFHLGAYFPIYSFEVDDTDISSTIYGASFDYIHVAESGYTWKIGLECGKASTSDLKSVVKGEDLTGFDFEMEVGFGASFIHNEKMTLSLTGNLGFRVEVLSAEESIPGDTISTTYGETILFGGPQISFTYRFNPHVGLFADLGLFYNSGAVVADIDSDNGSITGNNDEKVSGYSCVPKLGVAFTF</sequence>